<evidence type="ECO:0000313" key="2">
    <source>
        <dbReference type="Proteomes" id="UP000593626"/>
    </source>
</evidence>
<dbReference type="EMBL" id="CP049742">
    <property type="protein sequence ID" value="QPC47804.1"/>
    <property type="molecule type" value="Genomic_DNA"/>
</dbReference>
<dbReference type="AlphaFoldDB" id="A0A7S8CD53"/>
<accession>A0A7S8CD53</accession>
<keyword evidence="2" id="KW-1185">Reference proteome</keyword>
<reference evidence="1 2" key="1">
    <citation type="submission" date="2019-07" db="EMBL/GenBank/DDBJ databases">
        <title>Genome sequence of 2 isolates from Red Sea Mangroves.</title>
        <authorList>
            <person name="Sefrji F."/>
            <person name="Michoud G."/>
            <person name="Merlino G."/>
            <person name="Daffonchio D."/>
        </authorList>
    </citation>
    <scope>NUCLEOTIDE SEQUENCE [LARGE SCALE GENOMIC DNA]</scope>
    <source>
        <strain evidence="1 2">R1DC41</strain>
    </source>
</reference>
<evidence type="ECO:0000313" key="1">
    <source>
        <dbReference type="EMBL" id="QPC47804.1"/>
    </source>
</evidence>
<proteinExistence type="predicted"/>
<dbReference type="KEGG" id="mcui:G8O30_12975"/>
<sequence length="152" mass="17368">MLSFKEKSAILDTFTQLQKKPISLKRVNYHFPESAFEKKIVVKHLHPNGNGYVYVGRLEDAYTSQADDKGYLSIRDFSEAALKEVVSKTITSLSPNASQDTTSTKEAVTFTSSTGEKLRLIFEHDLWNVYADDVLEMAFETREEAMEYLEEQ</sequence>
<dbReference type="Proteomes" id="UP000593626">
    <property type="component" value="Chromosome"/>
</dbReference>
<name>A0A7S8CD53_9BACI</name>
<gene>
    <name evidence="1" type="ORF">G8O30_12975</name>
</gene>
<dbReference type="RefSeq" id="WP_239672482.1">
    <property type="nucleotide sequence ID" value="NZ_CP049742.1"/>
</dbReference>
<protein>
    <submittedName>
        <fullName evidence="1">Uncharacterized protein</fullName>
    </submittedName>
</protein>
<organism evidence="1 2">
    <name type="scientific">Mangrovibacillus cuniculi</name>
    <dbReference type="NCBI Taxonomy" id="2593652"/>
    <lineage>
        <taxon>Bacteria</taxon>
        <taxon>Bacillati</taxon>
        <taxon>Bacillota</taxon>
        <taxon>Bacilli</taxon>
        <taxon>Bacillales</taxon>
        <taxon>Bacillaceae</taxon>
        <taxon>Mangrovibacillus</taxon>
    </lineage>
</organism>